<evidence type="ECO:0000256" key="2">
    <source>
        <dbReference type="ARBA" id="ARBA00022448"/>
    </source>
</evidence>
<dbReference type="EMBL" id="CP039690">
    <property type="protein sequence ID" value="QCI69232.1"/>
    <property type="molecule type" value="Genomic_DNA"/>
</dbReference>
<keyword evidence="3" id="KW-1003">Cell membrane</keyword>
<feature type="transmembrane region" description="Helical" evidence="8">
    <location>
        <begin position="245"/>
        <end position="265"/>
    </location>
</feature>
<dbReference type="Proteomes" id="UP000298781">
    <property type="component" value="Chromosome"/>
</dbReference>
<feature type="transmembrane region" description="Helical" evidence="8">
    <location>
        <begin position="162"/>
        <end position="183"/>
    </location>
</feature>
<evidence type="ECO:0000313" key="9">
    <source>
        <dbReference type="EMBL" id="QCI69232.1"/>
    </source>
</evidence>
<dbReference type="OrthoDB" id="7723490at2"/>
<dbReference type="AlphaFoldDB" id="A0A4D7BNP1"/>
<keyword evidence="7 8" id="KW-0472">Membrane</keyword>
<name>A0A4D7BNP1_9HYPH</name>
<reference evidence="9 10" key="1">
    <citation type="submission" date="2019-04" db="EMBL/GenBank/DDBJ databases">
        <title>Phreatobacter aquaticus sp. nov.</title>
        <authorList>
            <person name="Choi A."/>
        </authorList>
    </citation>
    <scope>NUCLEOTIDE SEQUENCE [LARGE SCALE GENOMIC DNA]</scope>
    <source>
        <strain evidence="9 10">KCTC 52518</strain>
    </source>
</reference>
<evidence type="ECO:0000313" key="10">
    <source>
        <dbReference type="Proteomes" id="UP000298781"/>
    </source>
</evidence>
<evidence type="ECO:0000256" key="7">
    <source>
        <dbReference type="ARBA" id="ARBA00023136"/>
    </source>
</evidence>
<dbReference type="GO" id="GO:0005886">
    <property type="term" value="C:plasma membrane"/>
    <property type="evidence" value="ECO:0007669"/>
    <property type="project" value="UniProtKB-SubCell"/>
</dbReference>
<dbReference type="InterPro" id="IPR001851">
    <property type="entry name" value="ABC_transp_permease"/>
</dbReference>
<dbReference type="GO" id="GO:0022857">
    <property type="term" value="F:transmembrane transporter activity"/>
    <property type="evidence" value="ECO:0007669"/>
    <property type="project" value="InterPro"/>
</dbReference>
<keyword evidence="2" id="KW-0813">Transport</keyword>
<dbReference type="KEGG" id="pstg:E8M01_14540"/>
<feature type="transmembrane region" description="Helical" evidence="8">
    <location>
        <begin position="47"/>
        <end position="66"/>
    </location>
</feature>
<evidence type="ECO:0000256" key="3">
    <source>
        <dbReference type="ARBA" id="ARBA00022475"/>
    </source>
</evidence>
<accession>A0A4D7BNP1</accession>
<keyword evidence="10" id="KW-1185">Reference proteome</keyword>
<dbReference type="PANTHER" id="PTHR32196">
    <property type="entry name" value="ABC TRANSPORTER PERMEASE PROTEIN YPHD-RELATED-RELATED"/>
    <property type="match status" value="1"/>
</dbReference>
<keyword evidence="5 8" id="KW-0812">Transmembrane</keyword>
<evidence type="ECO:0000256" key="4">
    <source>
        <dbReference type="ARBA" id="ARBA00022519"/>
    </source>
</evidence>
<feature type="transmembrane region" description="Helical" evidence="8">
    <location>
        <begin position="294"/>
        <end position="313"/>
    </location>
</feature>
<evidence type="ECO:0000256" key="8">
    <source>
        <dbReference type="SAM" id="Phobius"/>
    </source>
</evidence>
<evidence type="ECO:0000256" key="5">
    <source>
        <dbReference type="ARBA" id="ARBA00022692"/>
    </source>
</evidence>
<sequence length="318" mass="32924">MRFMTRVAAGILAAPVILRLATVLLLCACLTVATPNFLTEMNILNVLRQTALLFLVASGLTLVLIGGGIDLSVGANLGLSACVSALVLQATGSLALTLAAGIAIGTLVGFANGLLVAVMRIPPFIATYGMLWVLLGITYRVMAGESVHGFPASFRFLGSGHLFGVPVPVYLMFLFLGVGGLFLSRTRWGQEVYAMGANPEAARLSGIPIRSRQILTYTLSGAMAGLAALVLLARVNSAEGDIGEAMTLPAITAVLIGGTSLFGGLGTVSGTFVGALILTLVINGMNLLSVHSNWQPFVAGAIVILAVLVDRLTSQRQS</sequence>
<keyword evidence="4" id="KW-0997">Cell inner membrane</keyword>
<feature type="transmembrane region" description="Helical" evidence="8">
    <location>
        <begin position="125"/>
        <end position="142"/>
    </location>
</feature>
<feature type="transmembrane region" description="Helical" evidence="8">
    <location>
        <begin position="214"/>
        <end position="233"/>
    </location>
</feature>
<dbReference type="Pfam" id="PF02653">
    <property type="entry name" value="BPD_transp_2"/>
    <property type="match status" value="1"/>
</dbReference>
<organism evidence="9 10">
    <name type="scientific">Phreatobacter stygius</name>
    <dbReference type="NCBI Taxonomy" id="1940610"/>
    <lineage>
        <taxon>Bacteria</taxon>
        <taxon>Pseudomonadati</taxon>
        <taxon>Pseudomonadota</taxon>
        <taxon>Alphaproteobacteria</taxon>
        <taxon>Hyphomicrobiales</taxon>
        <taxon>Phreatobacteraceae</taxon>
        <taxon>Phreatobacter</taxon>
    </lineage>
</organism>
<comment type="subcellular location">
    <subcellularLocation>
        <location evidence="1">Cell membrane</location>
        <topology evidence="1">Multi-pass membrane protein</topology>
    </subcellularLocation>
</comment>
<keyword evidence="6 8" id="KW-1133">Transmembrane helix</keyword>
<feature type="transmembrane region" description="Helical" evidence="8">
    <location>
        <begin position="98"/>
        <end position="118"/>
    </location>
</feature>
<protein>
    <submittedName>
        <fullName evidence="9">ABC transporter permease</fullName>
    </submittedName>
</protein>
<proteinExistence type="predicted"/>
<evidence type="ECO:0000256" key="1">
    <source>
        <dbReference type="ARBA" id="ARBA00004651"/>
    </source>
</evidence>
<dbReference type="CDD" id="cd06579">
    <property type="entry name" value="TM_PBP1_transp_AraH_like"/>
    <property type="match status" value="1"/>
</dbReference>
<dbReference type="PANTHER" id="PTHR32196:SF21">
    <property type="entry name" value="ABC TRANSPORTER PERMEASE PROTEIN YPHD-RELATED"/>
    <property type="match status" value="1"/>
</dbReference>
<evidence type="ECO:0000256" key="6">
    <source>
        <dbReference type="ARBA" id="ARBA00022989"/>
    </source>
</evidence>
<gene>
    <name evidence="9" type="ORF">E8M01_14540</name>
</gene>